<dbReference type="SUPFAM" id="SSF81321">
    <property type="entry name" value="Family A G protein-coupled receptor-like"/>
    <property type="match status" value="1"/>
</dbReference>
<feature type="transmembrane region" description="Helical" evidence="1">
    <location>
        <begin position="151"/>
        <end position="179"/>
    </location>
</feature>
<keyword evidence="3" id="KW-1185">Reference proteome</keyword>
<evidence type="ECO:0000256" key="1">
    <source>
        <dbReference type="SAM" id="Phobius"/>
    </source>
</evidence>
<name>A0A8S3ZDA9_9EUPU</name>
<dbReference type="EMBL" id="CAJHNH020002201">
    <property type="protein sequence ID" value="CAG5125905.1"/>
    <property type="molecule type" value="Genomic_DNA"/>
</dbReference>
<keyword evidence="1" id="KW-1133">Transmembrane helix</keyword>
<comment type="caution">
    <text evidence="2">The sequence shown here is derived from an EMBL/GenBank/DDBJ whole genome shotgun (WGS) entry which is preliminary data.</text>
</comment>
<keyword evidence="1" id="KW-0472">Membrane</keyword>
<feature type="transmembrane region" description="Helical" evidence="1">
    <location>
        <begin position="77"/>
        <end position="100"/>
    </location>
</feature>
<keyword evidence="1" id="KW-0812">Transmembrane</keyword>
<feature type="transmembrane region" description="Helical" evidence="1">
    <location>
        <begin position="121"/>
        <end position="139"/>
    </location>
</feature>
<dbReference type="Gene3D" id="1.20.1070.10">
    <property type="entry name" value="Rhodopsin 7-helix transmembrane proteins"/>
    <property type="match status" value="1"/>
</dbReference>
<protein>
    <submittedName>
        <fullName evidence="2">Uncharacterized protein</fullName>
    </submittedName>
</protein>
<feature type="transmembrane region" description="Helical" evidence="1">
    <location>
        <begin position="263"/>
        <end position="281"/>
    </location>
</feature>
<dbReference type="Proteomes" id="UP000678393">
    <property type="component" value="Unassembled WGS sequence"/>
</dbReference>
<dbReference type="AlphaFoldDB" id="A0A8S3ZDA9"/>
<feature type="transmembrane region" description="Helical" evidence="1">
    <location>
        <begin position="6"/>
        <end position="29"/>
    </location>
</feature>
<accession>A0A8S3ZDA9</accession>
<organism evidence="2 3">
    <name type="scientific">Candidula unifasciata</name>
    <dbReference type="NCBI Taxonomy" id="100452"/>
    <lineage>
        <taxon>Eukaryota</taxon>
        <taxon>Metazoa</taxon>
        <taxon>Spiralia</taxon>
        <taxon>Lophotrochozoa</taxon>
        <taxon>Mollusca</taxon>
        <taxon>Gastropoda</taxon>
        <taxon>Heterobranchia</taxon>
        <taxon>Euthyneura</taxon>
        <taxon>Panpulmonata</taxon>
        <taxon>Eupulmonata</taxon>
        <taxon>Stylommatophora</taxon>
        <taxon>Helicina</taxon>
        <taxon>Helicoidea</taxon>
        <taxon>Geomitridae</taxon>
        <taxon>Candidula</taxon>
    </lineage>
</organism>
<sequence length="333" mass="36877">MPRFMVAVAWMILSPLAVITDTIGVVVCLHYRPSFHSCDVAFISIFVTMAASSAILFPVPAIIKLGDLSWNKNLCLFYTWLAIALRTSHLLVLLVLNVYWVASLRMSTKGRMFQSTTPMKATIGACWIVSLLVGLPPVNEVCSFLPADVHVGYAVFFIILSLVSVIMGFISTLDTLLLLRSIRDAVASRHRTAGIQAPTFSGAVDGRSQAHVEHKELNVSIELCSLIMYFSVGSAAMNALPLLVSQFMELTQTLDLQVLEVALLWLLLIESLVLPHVLWALSRRYRHAGAYTWKVFVLRDQGAVEADAAVCTLQAFRTKVKDADDMHRVRSLQ</sequence>
<proteinExistence type="predicted"/>
<feature type="non-terminal residue" evidence="2">
    <location>
        <position position="333"/>
    </location>
</feature>
<feature type="transmembrane region" description="Helical" evidence="1">
    <location>
        <begin position="223"/>
        <end position="243"/>
    </location>
</feature>
<evidence type="ECO:0000313" key="2">
    <source>
        <dbReference type="EMBL" id="CAG5125905.1"/>
    </source>
</evidence>
<evidence type="ECO:0000313" key="3">
    <source>
        <dbReference type="Proteomes" id="UP000678393"/>
    </source>
</evidence>
<reference evidence="2" key="1">
    <citation type="submission" date="2021-04" db="EMBL/GenBank/DDBJ databases">
        <authorList>
            <consortium name="Molecular Ecology Group"/>
        </authorList>
    </citation>
    <scope>NUCLEOTIDE SEQUENCE</scope>
</reference>
<feature type="transmembrane region" description="Helical" evidence="1">
    <location>
        <begin position="41"/>
        <end position="65"/>
    </location>
</feature>
<gene>
    <name evidence="2" type="ORF">CUNI_LOCUS11463</name>
</gene>
<dbReference type="OrthoDB" id="9887972at2759"/>